<evidence type="ECO:0000256" key="4">
    <source>
        <dbReference type="SAM" id="MobiDB-lite"/>
    </source>
</evidence>
<dbReference type="InterPro" id="IPR051219">
    <property type="entry name" value="Heterochromatin_chromo-domain"/>
</dbReference>
<dbReference type="SUPFAM" id="SSF54160">
    <property type="entry name" value="Chromo domain-like"/>
    <property type="match status" value="1"/>
</dbReference>
<feature type="compositionally biased region" description="Basic and acidic residues" evidence="4">
    <location>
        <begin position="107"/>
        <end position="119"/>
    </location>
</feature>
<sequence>MGIETNKKRPYTTGATKSVAAKRKKFLKENPEEEKVPTGFDRNLEPLKILGATDSYGEVMFLMMWKGSDHADLVPASVANIRCPQLVIRFYEERLVWDSTGGSEDSESPRMKEPPCEDS</sequence>
<evidence type="ECO:0000256" key="1">
    <source>
        <dbReference type="ARBA" id="ARBA00004123"/>
    </source>
</evidence>
<accession>R9QYT3</accession>
<dbReference type="Pfam" id="PF01393">
    <property type="entry name" value="Chromo_shadow"/>
    <property type="match status" value="1"/>
</dbReference>
<dbReference type="PROSITE" id="PS50013">
    <property type="entry name" value="CHROMO_2"/>
    <property type="match status" value="1"/>
</dbReference>
<dbReference type="AlphaFoldDB" id="R9QYT3"/>
<dbReference type="FunFam" id="2.40.50.40:FF:000031">
    <property type="entry name" value="Heterochromatin protein 1"/>
    <property type="match status" value="1"/>
</dbReference>
<evidence type="ECO:0000256" key="3">
    <source>
        <dbReference type="ARBA" id="ARBA00023242"/>
    </source>
</evidence>
<dbReference type="InterPro" id="IPR008251">
    <property type="entry name" value="Chromo_shadow_dom"/>
</dbReference>
<dbReference type="Gene3D" id="2.40.50.40">
    <property type="match status" value="1"/>
</dbReference>
<name>R9QYT3_DROLT</name>
<dbReference type="CDD" id="cd00034">
    <property type="entry name" value="CSD"/>
    <property type="match status" value="1"/>
</dbReference>
<dbReference type="PANTHER" id="PTHR22812">
    <property type="entry name" value="CHROMOBOX PROTEIN"/>
    <property type="match status" value="1"/>
</dbReference>
<evidence type="ECO:0000313" key="6">
    <source>
        <dbReference type="EMBL" id="AGG11729.1"/>
    </source>
</evidence>
<protein>
    <submittedName>
        <fullName evidence="6">Umbrea</fullName>
    </submittedName>
</protein>
<dbReference type="EMBL" id="KC660091">
    <property type="protein sequence ID" value="AGG11729.1"/>
    <property type="molecule type" value="Genomic_DNA"/>
</dbReference>
<dbReference type="GO" id="GO:0005634">
    <property type="term" value="C:nucleus"/>
    <property type="evidence" value="ECO:0007669"/>
    <property type="project" value="UniProtKB-SubCell"/>
</dbReference>
<comment type="subcellular location">
    <subcellularLocation>
        <location evidence="1">Nucleus</location>
    </subcellularLocation>
</comment>
<evidence type="ECO:0000259" key="5">
    <source>
        <dbReference type="PROSITE" id="PS50013"/>
    </source>
</evidence>
<proteinExistence type="predicted"/>
<keyword evidence="2" id="KW-0677">Repeat</keyword>
<feature type="region of interest" description="Disordered" evidence="4">
    <location>
        <begin position="99"/>
        <end position="119"/>
    </location>
</feature>
<dbReference type="SMART" id="SM00300">
    <property type="entry name" value="ChSh"/>
    <property type="match status" value="1"/>
</dbReference>
<dbReference type="GO" id="GO:0005694">
    <property type="term" value="C:chromosome"/>
    <property type="evidence" value="ECO:0007669"/>
    <property type="project" value="UniProtKB-ARBA"/>
</dbReference>
<keyword evidence="3" id="KW-0539">Nucleus</keyword>
<evidence type="ECO:0000256" key="2">
    <source>
        <dbReference type="ARBA" id="ARBA00022737"/>
    </source>
</evidence>
<dbReference type="InterPro" id="IPR016197">
    <property type="entry name" value="Chromo-like_dom_sf"/>
</dbReference>
<organism evidence="6">
    <name type="scientific">Drosophila lutescens</name>
    <name type="common">Fruit fly</name>
    <dbReference type="NCBI Taxonomy" id="51159"/>
    <lineage>
        <taxon>Eukaryota</taxon>
        <taxon>Metazoa</taxon>
        <taxon>Ecdysozoa</taxon>
        <taxon>Arthropoda</taxon>
        <taxon>Hexapoda</taxon>
        <taxon>Insecta</taxon>
        <taxon>Pterygota</taxon>
        <taxon>Neoptera</taxon>
        <taxon>Endopterygota</taxon>
        <taxon>Diptera</taxon>
        <taxon>Brachycera</taxon>
        <taxon>Muscomorpha</taxon>
        <taxon>Ephydroidea</taxon>
        <taxon>Drosophilidae</taxon>
        <taxon>Drosophila</taxon>
        <taxon>Sophophora</taxon>
    </lineage>
</organism>
<gene>
    <name evidence="6" type="primary">HP6</name>
</gene>
<reference evidence="6" key="1">
    <citation type="journal article" date="2013" name="Science">
        <title>Stepwise evolution of essential centromere function in a Drosophila neogene.</title>
        <authorList>
            <person name="Ross B.D."/>
            <person name="Rosin L."/>
            <person name="Thomae A.W."/>
            <person name="Hiatt M.A."/>
            <person name="Vermaak D."/>
            <person name="de la Cruz A.F."/>
            <person name="Imhof A."/>
            <person name="Mellone B.G."/>
            <person name="Malik H.S."/>
        </authorList>
    </citation>
    <scope>NUCLEOTIDE SEQUENCE</scope>
</reference>
<dbReference type="InterPro" id="IPR000953">
    <property type="entry name" value="Chromo/chromo_shadow_dom"/>
</dbReference>
<feature type="domain" description="Chromo" evidence="5">
    <location>
        <begin position="44"/>
        <end position="102"/>
    </location>
</feature>